<evidence type="ECO:0000313" key="3">
    <source>
        <dbReference type="EMBL" id="KAK8841926.1"/>
    </source>
</evidence>
<sequence length="1556" mass="176068">MYIKNLTLFESPIGSSKEKIDLTVDYLKSDFFSLPKTTVSTVNIKKEFIYLEDSEENKRNFPENHATIILSSNSKQKFTQVTRAIDSDNDNFNQKKSIEKAELLNDNSNLNEETLSEETESIPSSFTSEDLDTSSFEGEDETKSIESEESFTSLHPASSFYEEFESSQSSFDDFSDISQSQEETELFSETPSFPFDFDPDNNTNSTNSTNFTEPIDFYLNTSLTVLTLFDEKVEVFYENQENETIKANSTGHLNIFTNSTSFSVRYKSDGYLMTSLKLNLYLLVECAIIFDHSWRILGGQILTNIVFYHSQNHVLTLMTDLDEVPYVTVMPALNVRYVPERPNTESYCLCTKTRLEQCIENEECFLYSVPIDHYYSSSNSIISNIIANSKAITINLYLTYTSFNDVHQFSIKPIIRSRKNLNFISVVPTMEVNLQVFDLSRKRDINKVIMNCVDISNVHVSLTFQNSVDTIILKNSPFVLHSPLSINNFVSDAYSLNRLQSNIVNVYECLAINRSEMNSIGIKFMLHNNATLEVKQISMFPTITIRPSQISFAGNEEEFSVGFNGAFNVKISERTRNNPTVTVTFDVPYNSEIKMIMNFLLENSIIIDFRKSIPFPNGIQINFVPSPDELTSLELLMPDTSDYFDGSYRIFPFGNISGNIDLILASSESVRSFMNSLHHNDFTVSNLSQISLNFNDNLKSVTFFDESIAAKVSDGIGYLVDLQFDRLFINGQMTIISNSTEVIEMSLNYSDYLNTTGSNESLDFGSAKPGLTSKMQDFVLKTTNQESCIFFDDSFSAFMNNSVLSKIKIDHETSNVKLRTNLTTIPNIQVIDDISGVLYYAQLETVNLTHSFNESDTFCEALNDTTIENETNLTCNILFDSMNYRSGPNITVLIEKENILVSQNQFLAENVTFLGKPFSFISKTKSRCKYNFVNISHLKIIPTENSTVLNLSDLNSSNSDEPKSDIKIKPNSTRFDFDIDSFLKGLYDKLEINASLFSRFFRAEFVSLLRTPINFDVNYGENVLFLVEQLKSDVRSLSMVNPSVSVAADIFTLVDDSFSYAIIDSKSLSASYMLVDLSEETFYSSQKKPKSDSSSRQIKQNTSSKKMIPHDFSSSSFNQLNNDLSSSPFNQLNNDLSSSPFNQLNNDLSSSSSSSSFNQLNNDLSSSPFNQLNNDLSSSSSSSSFNQLNNDLSSSSFNQLNNDLSSSSFNQINNDLSSSSFNQLNNDLSSSSFNQLNNDLSSSSFNQINDDLSSSSFNQINNDLSSSSFNQINNDLSSSSFNQINNDFFSSSFGDFKHEVSMLDESAHASTMANYRTPFVTSSLFIVHHLRPSTLYVSLASKEIKSQFFFVMDSKSDIVIHLDNSWYQAKNADQVTFIIMNALHHTSNNETFNDTFSNFTYHGQIGIEDEVNVTVETDLYEMPNIRVVDSFMQNITYRMILYQPVWDASMSFYIFLALACVITVISVIFLIMSIFCYKKYELEEERTQNDISNSSRSHPSKVKKPKPKKNIPIENISESIDKSLDNNDNNNESYLKNIHNETFGTTSLSIAIEDSF</sequence>
<feature type="compositionally biased region" description="Acidic residues" evidence="1">
    <location>
        <begin position="129"/>
        <end position="140"/>
    </location>
</feature>
<accession>A0ABR2H7U7</accession>
<organism evidence="3 4">
    <name type="scientific">Tritrichomonas musculus</name>
    <dbReference type="NCBI Taxonomy" id="1915356"/>
    <lineage>
        <taxon>Eukaryota</taxon>
        <taxon>Metamonada</taxon>
        <taxon>Parabasalia</taxon>
        <taxon>Tritrichomonadida</taxon>
        <taxon>Tritrichomonadidae</taxon>
        <taxon>Tritrichomonas</taxon>
    </lineage>
</organism>
<name>A0ABR2H7U7_9EUKA</name>
<evidence type="ECO:0000256" key="1">
    <source>
        <dbReference type="SAM" id="MobiDB-lite"/>
    </source>
</evidence>
<feature type="transmembrane region" description="Helical" evidence="2">
    <location>
        <begin position="1452"/>
        <end position="1477"/>
    </location>
</feature>
<feature type="compositionally biased region" description="Polar residues" evidence="1">
    <location>
        <begin position="1096"/>
        <end position="1105"/>
    </location>
</feature>
<keyword evidence="4" id="KW-1185">Reference proteome</keyword>
<evidence type="ECO:0000256" key="2">
    <source>
        <dbReference type="SAM" id="Phobius"/>
    </source>
</evidence>
<gene>
    <name evidence="3" type="ORF">M9Y10_026879</name>
</gene>
<feature type="region of interest" description="Disordered" evidence="1">
    <location>
        <begin position="1140"/>
        <end position="1183"/>
    </location>
</feature>
<keyword evidence="2" id="KW-1133">Transmembrane helix</keyword>
<feature type="compositionally biased region" description="Basic residues" evidence="1">
    <location>
        <begin position="1498"/>
        <end position="1509"/>
    </location>
</feature>
<feature type="region of interest" description="Disordered" evidence="1">
    <location>
        <begin position="1085"/>
        <end position="1111"/>
    </location>
</feature>
<reference evidence="3 4" key="1">
    <citation type="submission" date="2024-04" db="EMBL/GenBank/DDBJ databases">
        <title>Tritrichomonas musculus Genome.</title>
        <authorList>
            <person name="Alves-Ferreira E."/>
            <person name="Grigg M."/>
            <person name="Lorenzi H."/>
            <person name="Galac M."/>
        </authorList>
    </citation>
    <scope>NUCLEOTIDE SEQUENCE [LARGE SCALE GENOMIC DNA]</scope>
    <source>
        <strain evidence="3 4">EAF2021</strain>
    </source>
</reference>
<dbReference type="Proteomes" id="UP001470230">
    <property type="component" value="Unassembled WGS sequence"/>
</dbReference>
<feature type="compositionally biased region" description="Low complexity" evidence="1">
    <location>
        <begin position="1141"/>
        <end position="1183"/>
    </location>
</feature>
<keyword evidence="2" id="KW-0472">Membrane</keyword>
<feature type="compositionally biased region" description="Low complexity" evidence="1">
    <location>
        <begin position="104"/>
        <end position="113"/>
    </location>
</feature>
<dbReference type="EMBL" id="JAPFFF010000040">
    <property type="protein sequence ID" value="KAK8841926.1"/>
    <property type="molecule type" value="Genomic_DNA"/>
</dbReference>
<protein>
    <submittedName>
        <fullName evidence="3">Uncharacterized protein</fullName>
    </submittedName>
</protein>
<proteinExistence type="predicted"/>
<feature type="region of interest" description="Disordered" evidence="1">
    <location>
        <begin position="103"/>
        <end position="153"/>
    </location>
</feature>
<keyword evidence="2" id="KW-0812">Transmembrane</keyword>
<evidence type="ECO:0000313" key="4">
    <source>
        <dbReference type="Proteomes" id="UP001470230"/>
    </source>
</evidence>
<feature type="region of interest" description="Disordered" evidence="1">
    <location>
        <begin position="171"/>
        <end position="208"/>
    </location>
</feature>
<feature type="region of interest" description="Disordered" evidence="1">
    <location>
        <begin position="1487"/>
        <end position="1509"/>
    </location>
</feature>
<comment type="caution">
    <text evidence="3">The sequence shown here is derived from an EMBL/GenBank/DDBJ whole genome shotgun (WGS) entry which is preliminary data.</text>
</comment>